<organism evidence="1 2">
    <name type="scientific">Parendozoicomonas callyspongiae</name>
    <dbReference type="NCBI Taxonomy" id="2942213"/>
    <lineage>
        <taxon>Bacteria</taxon>
        <taxon>Pseudomonadati</taxon>
        <taxon>Pseudomonadota</taxon>
        <taxon>Gammaproteobacteria</taxon>
        <taxon>Oceanospirillales</taxon>
        <taxon>Endozoicomonadaceae</taxon>
        <taxon>Parendozoicomonas</taxon>
    </lineage>
</organism>
<dbReference type="Proteomes" id="UP001203338">
    <property type="component" value="Unassembled WGS sequence"/>
</dbReference>
<dbReference type="EMBL" id="JAMFLX010000004">
    <property type="protein sequence ID" value="MCL6269109.1"/>
    <property type="molecule type" value="Genomic_DNA"/>
</dbReference>
<comment type="caution">
    <text evidence="1">The sequence shown here is derived from an EMBL/GenBank/DDBJ whole genome shotgun (WGS) entry which is preliminary data.</text>
</comment>
<proteinExistence type="predicted"/>
<keyword evidence="2" id="KW-1185">Reference proteome</keyword>
<evidence type="ECO:0000313" key="2">
    <source>
        <dbReference type="Proteomes" id="UP001203338"/>
    </source>
</evidence>
<accession>A0ABT0PCK7</accession>
<dbReference type="RefSeq" id="WP_249697989.1">
    <property type="nucleotide sequence ID" value="NZ_JAMFLX010000004.1"/>
</dbReference>
<evidence type="ECO:0000313" key="1">
    <source>
        <dbReference type="EMBL" id="MCL6269109.1"/>
    </source>
</evidence>
<sequence length="111" mass="12335">MGDIALDCIRTGMASLAIRHGEPHSEIQNEDEATSQTLFGRAKRKAEKVSTLRILIQSGGNFGVENASFETLKCWLDIAQPLRVEMIVDEYQAKTISILSPSYEPKKKAKL</sequence>
<protein>
    <submittedName>
        <fullName evidence="1">Uncharacterized protein</fullName>
    </submittedName>
</protein>
<reference evidence="1 2" key="1">
    <citation type="submission" date="2022-05" db="EMBL/GenBank/DDBJ databases">
        <authorList>
            <person name="Park J.-S."/>
        </authorList>
    </citation>
    <scope>NUCLEOTIDE SEQUENCE [LARGE SCALE GENOMIC DNA]</scope>
    <source>
        <strain evidence="1 2">2012CJ34-2</strain>
    </source>
</reference>
<gene>
    <name evidence="1" type="ORF">M3P05_04025</name>
</gene>
<name>A0ABT0PCK7_9GAMM</name>